<keyword evidence="5 6" id="KW-0472">Membrane</keyword>
<keyword evidence="4 6" id="KW-1133">Transmembrane helix</keyword>
<evidence type="ECO:0000256" key="6">
    <source>
        <dbReference type="SAM" id="Phobius"/>
    </source>
</evidence>
<accession>A0A168K9B6</accession>
<dbReference type="OrthoDB" id="9775903at2"/>
<evidence type="ECO:0000256" key="1">
    <source>
        <dbReference type="ARBA" id="ARBA00004651"/>
    </source>
</evidence>
<feature type="transmembrane region" description="Helical" evidence="6">
    <location>
        <begin position="133"/>
        <end position="158"/>
    </location>
</feature>
<dbReference type="GO" id="GO:0005886">
    <property type="term" value="C:plasma membrane"/>
    <property type="evidence" value="ECO:0007669"/>
    <property type="project" value="UniProtKB-SubCell"/>
</dbReference>
<comment type="subcellular location">
    <subcellularLocation>
        <location evidence="1">Cell membrane</location>
        <topology evidence="1">Multi-pass membrane protein</topology>
    </subcellularLocation>
</comment>
<feature type="transmembrane region" description="Helical" evidence="6">
    <location>
        <begin position="34"/>
        <end position="56"/>
    </location>
</feature>
<evidence type="ECO:0000256" key="3">
    <source>
        <dbReference type="ARBA" id="ARBA00022692"/>
    </source>
</evidence>
<dbReference type="InterPro" id="IPR017039">
    <property type="entry name" value="Virul_fac_BrkB"/>
</dbReference>
<feature type="transmembrane region" description="Helical" evidence="6">
    <location>
        <begin position="210"/>
        <end position="230"/>
    </location>
</feature>
<name>A0A168K9B6_9BACL</name>
<dbReference type="Pfam" id="PF03631">
    <property type="entry name" value="Virul_fac_BrkB"/>
    <property type="match status" value="1"/>
</dbReference>
<evidence type="ECO:0000313" key="7">
    <source>
        <dbReference type="EMBL" id="OAB41729.1"/>
    </source>
</evidence>
<dbReference type="Proteomes" id="UP000076967">
    <property type="component" value="Unassembled WGS sequence"/>
</dbReference>
<dbReference type="PIRSF" id="PIRSF035875">
    <property type="entry name" value="RNase_BN"/>
    <property type="match status" value="1"/>
</dbReference>
<evidence type="ECO:0000256" key="5">
    <source>
        <dbReference type="ARBA" id="ARBA00023136"/>
    </source>
</evidence>
<evidence type="ECO:0000256" key="4">
    <source>
        <dbReference type="ARBA" id="ARBA00022989"/>
    </source>
</evidence>
<gene>
    <name evidence="7" type="ORF">PGLA_15780</name>
</gene>
<dbReference type="AlphaFoldDB" id="A0A168K9B6"/>
<dbReference type="EMBL" id="LVJH01000027">
    <property type="protein sequence ID" value="OAB41729.1"/>
    <property type="molecule type" value="Genomic_DNA"/>
</dbReference>
<evidence type="ECO:0000256" key="2">
    <source>
        <dbReference type="ARBA" id="ARBA00022475"/>
    </source>
</evidence>
<proteinExistence type="predicted"/>
<dbReference type="STRING" id="494026.PGLA_15780"/>
<keyword evidence="2" id="KW-1003">Cell membrane</keyword>
<dbReference type="PANTHER" id="PTHR30213:SF0">
    <property type="entry name" value="UPF0761 MEMBRANE PROTEIN YIHY"/>
    <property type="match status" value="1"/>
</dbReference>
<sequence length="284" mass="32364">MEKSRVAWLIDLTKQLFKKIKADDVQAISAQLTYYLLLSFFPFLIFVMTLVGYANISMEDNLDFIREIIPVQAVTIIEEIIKEVSEGRSQALLSFGMLATLWATSRCINAIIKGLNKAYDIEEDRKRWKLRIFSLLATFIIGIVVLLSILLLVFGGWVGDQLSVLFQFSDGLHQLWNFLQYVIPLLVMIVVFTLLYLLGPNRRISFKEALPGAIFTTIGWILTSIIFSVYVNQFGNFTKTYGSLGGVMIILIWLYISSIIILVGGEINAALAYRKKRSYLKFMK</sequence>
<evidence type="ECO:0000313" key="8">
    <source>
        <dbReference type="Proteomes" id="UP000076967"/>
    </source>
</evidence>
<dbReference type="NCBIfam" id="TIGR00765">
    <property type="entry name" value="yihY_not_rbn"/>
    <property type="match status" value="1"/>
</dbReference>
<dbReference type="RefSeq" id="WP_084411158.1">
    <property type="nucleotide sequence ID" value="NZ_LVJH01000027.1"/>
</dbReference>
<feature type="transmembrane region" description="Helical" evidence="6">
    <location>
        <begin position="178"/>
        <end position="198"/>
    </location>
</feature>
<dbReference type="PANTHER" id="PTHR30213">
    <property type="entry name" value="INNER MEMBRANE PROTEIN YHJD"/>
    <property type="match status" value="1"/>
</dbReference>
<keyword evidence="8" id="KW-1185">Reference proteome</keyword>
<organism evidence="7 8">
    <name type="scientific">Paenibacillus glacialis</name>
    <dbReference type="NCBI Taxonomy" id="494026"/>
    <lineage>
        <taxon>Bacteria</taxon>
        <taxon>Bacillati</taxon>
        <taxon>Bacillota</taxon>
        <taxon>Bacilli</taxon>
        <taxon>Bacillales</taxon>
        <taxon>Paenibacillaceae</taxon>
        <taxon>Paenibacillus</taxon>
    </lineage>
</organism>
<keyword evidence="3 6" id="KW-0812">Transmembrane</keyword>
<reference evidence="7 8" key="1">
    <citation type="submission" date="2016-03" db="EMBL/GenBank/DDBJ databases">
        <title>Draft genome sequence of Paenibacillus glacialis DSM 22343.</title>
        <authorList>
            <person name="Shin S.-K."/>
            <person name="Yi H."/>
        </authorList>
    </citation>
    <scope>NUCLEOTIDE SEQUENCE [LARGE SCALE GENOMIC DNA]</scope>
    <source>
        <strain evidence="7 8">DSM 22343</strain>
    </source>
</reference>
<comment type="caution">
    <text evidence="7">The sequence shown here is derived from an EMBL/GenBank/DDBJ whole genome shotgun (WGS) entry which is preliminary data.</text>
</comment>
<feature type="transmembrane region" description="Helical" evidence="6">
    <location>
        <begin position="250"/>
        <end position="273"/>
    </location>
</feature>
<protein>
    <submittedName>
        <fullName evidence="7">Ribonuclease</fullName>
    </submittedName>
</protein>